<evidence type="ECO:0000259" key="1">
    <source>
        <dbReference type="Pfam" id="PF01979"/>
    </source>
</evidence>
<dbReference type="InterPro" id="IPR032466">
    <property type="entry name" value="Metal_Hydrolase"/>
</dbReference>
<dbReference type="Pfam" id="PF01979">
    <property type="entry name" value="Amidohydro_1"/>
    <property type="match status" value="2"/>
</dbReference>
<evidence type="ECO:0000313" key="2">
    <source>
        <dbReference type="EMBL" id="PCH34350.1"/>
    </source>
</evidence>
<proteinExistence type="predicted"/>
<gene>
    <name evidence="2" type="ORF">WOLCODRAFT_62488</name>
</gene>
<dbReference type="InterPro" id="IPR051781">
    <property type="entry name" value="Metallo-dep_Hydrolase"/>
</dbReference>
<dbReference type="Proteomes" id="UP000218811">
    <property type="component" value="Unassembled WGS sequence"/>
</dbReference>
<accession>A0A2H3IWH7</accession>
<dbReference type="PANTHER" id="PTHR43135">
    <property type="entry name" value="ALPHA-D-RIBOSE 1-METHYLPHOSPHONATE 5-TRIPHOSPHATE DIPHOSPHATASE"/>
    <property type="match status" value="1"/>
</dbReference>
<keyword evidence="3" id="KW-1185">Reference proteome</keyword>
<dbReference type="EMBL" id="KB467831">
    <property type="protein sequence ID" value="PCH34350.1"/>
    <property type="molecule type" value="Genomic_DNA"/>
</dbReference>
<dbReference type="PANTHER" id="PTHR43135:SF3">
    <property type="entry name" value="ALPHA-D-RIBOSE 1-METHYLPHOSPHONATE 5-TRIPHOSPHATE DIPHOSPHATASE"/>
    <property type="match status" value="1"/>
</dbReference>
<dbReference type="SUPFAM" id="SSF51556">
    <property type="entry name" value="Metallo-dependent hydrolases"/>
    <property type="match status" value="2"/>
</dbReference>
<feature type="domain" description="Amidohydrolase-related" evidence="1">
    <location>
        <begin position="730"/>
        <end position="1039"/>
    </location>
</feature>
<dbReference type="Gene3D" id="3.20.20.140">
    <property type="entry name" value="Metal-dependent hydrolases"/>
    <property type="match status" value="2"/>
</dbReference>
<organism evidence="2 3">
    <name type="scientific">Wolfiporia cocos (strain MD-104)</name>
    <name type="common">Brown rot fungus</name>
    <dbReference type="NCBI Taxonomy" id="742152"/>
    <lineage>
        <taxon>Eukaryota</taxon>
        <taxon>Fungi</taxon>
        <taxon>Dikarya</taxon>
        <taxon>Basidiomycota</taxon>
        <taxon>Agaricomycotina</taxon>
        <taxon>Agaricomycetes</taxon>
        <taxon>Polyporales</taxon>
        <taxon>Phaeolaceae</taxon>
        <taxon>Wolfiporia</taxon>
    </lineage>
</organism>
<sequence>MPLHSSLLEDLPYDVLAHVATELALLQPLGPPAALVPLLLTCRHVHDALCVRHAPDMWARVFRAKFDTRAPLRRLGARTARSSHQVAQLKKLSRALTRIRRGDIYDPGLEADLWTAFVMYMENDGRNEAHLEWANVHGLVDSYIRTRLWENRHNGWPAETATNSLAIWVMWCTLTADRLRDMSAAHRSHIMDLIRPYVLTALRYPSFHAPDNHFDFPLPAELQEEFPYTLMTPHGFYPLYRQPESLLEEFPHFGISLGISAPLIAQGAKLLYMTMYQTHLPHHPGLPPNREHAQQQGLTHVGPTREDIDEANAHHAVRLVERGDWDWRSRLTPDEGRLEDDGAWRRGLRAMSARWDNDWNRLTGCIDPWDTPELKGVVYTYGTLDGLWSGRLLTADVNQYFALVTATEFPADFSLENPRMATSPLYMLLREHHCVSPAAPVPHGGSGAEFEFDDGVCNAWFPQVEVRERDGRVRIEDRRAGRTHEYETYAEGRANSHDAATCRVCIADRAEEAEIDARMAAEARDRELVLARRAADAALGRSADEVLDVVMGDAAGGEDAEDDEYVDGAGGAEEEYIVNTCNGVTDIIVTGETLPRHGQAWHHYRFYGRVRRWDGLVAIVRVPMYEPQFGVYIFRGYVHGGRNFVGSWRSHTNNPHAIPLEGPFIMSKPKIVVLAGRLFDPTTLALRANQAIVVSRASGLVLDVRPIGAADAAPDGGARDAETIDLRGATVLPGLVDAHVHLFLRAYAETSWEDQVARGSAAERSVRAGTHARRTLMAGYTAVRDLGSEGVRGADVRLRALLAGPAPLVPGPRYFCANRALVTTNTYGPKSRIHVSRDGVDGVTGAEVVDGEAECIKAVRRQVGGGADWVKRMAGMSPAAALADIATFNRKELDAIVSTSHQLGVKVAAHAAHWNINGSTVSSGPGFHTIEHGYSMLFDSPDAPHLQVYKGDVPGIRTFWVPTLAAYYSMRETYPHKWEGSQRAFREALARGVDDIACGGDTGVFSHGANALEMKLMVRLGADWRRVLRWGTLRGWECIRSMAWEGARGAARLARVEELGEDPRLVGDNEVPFGAIRRGFAADIIATTGDLERDFESAVDAGSIVFVMKGGRVYKQDGQEVMTGTASTTETIVIYAGKLFDPESLELTTNRVITVAPDSGLIVALGHFTPIELHNLDFSDPQCIDLRSATVFPGLVDAHVHLFLHPYSEVSWEDQLTQESLVERTVRAALHAKRTLMAGYTAVRDLGTEGAGDADIHLRKCMSGPNPLIPGPRYFCANRAIVTTGSYGPKSKVHLNQEGVEGITGAEVADGEVECIKAVRRQVGAGADWIKSSFVIGMPLDYRYRARMSDVSTSVSAASIPTFNNRELKAIVSTASKLGVKVAAHAAHWQRMGSEIAGGPGVHSIEHGYDMTSVEAAASEGARDGPKKSETVWVPTLAAYYTLNRGRGGAWDKAADAFKTALQSGVENIACGGDTGVFAHGDNALEMKLMVRLGADWRRVLRWGTLGGWKCIRSMAWEGEAGEARLSRLHELLEDARVVGDNEVPFGVIRPGFAADIAATSGDLDGNFEMAVDKSSIVFVMKGGRVYKRDGRESV</sequence>
<dbReference type="SUPFAM" id="SSF51338">
    <property type="entry name" value="Composite domain of metallo-dependent hydrolases"/>
    <property type="match status" value="4"/>
</dbReference>
<dbReference type="OMA" id="IRSMAWE"/>
<dbReference type="GO" id="GO:0016810">
    <property type="term" value="F:hydrolase activity, acting on carbon-nitrogen (but not peptide) bonds"/>
    <property type="evidence" value="ECO:0007669"/>
    <property type="project" value="InterPro"/>
</dbReference>
<feature type="domain" description="Amidohydrolase-related" evidence="1">
    <location>
        <begin position="1190"/>
        <end position="1512"/>
    </location>
</feature>
<name>A0A2H3IWH7_WOLCO</name>
<reference evidence="2 3" key="1">
    <citation type="journal article" date="2012" name="Science">
        <title>The Paleozoic origin of enzymatic lignin decomposition reconstructed from 31 fungal genomes.</title>
        <authorList>
            <person name="Floudas D."/>
            <person name="Binder M."/>
            <person name="Riley R."/>
            <person name="Barry K."/>
            <person name="Blanchette R.A."/>
            <person name="Henrissat B."/>
            <person name="Martinez A.T."/>
            <person name="Otillar R."/>
            <person name="Spatafora J.W."/>
            <person name="Yadav J.S."/>
            <person name="Aerts A."/>
            <person name="Benoit I."/>
            <person name="Boyd A."/>
            <person name="Carlson A."/>
            <person name="Copeland A."/>
            <person name="Coutinho P.M."/>
            <person name="de Vries R.P."/>
            <person name="Ferreira P."/>
            <person name="Findley K."/>
            <person name="Foster B."/>
            <person name="Gaskell J."/>
            <person name="Glotzer D."/>
            <person name="Gorecki P."/>
            <person name="Heitman J."/>
            <person name="Hesse C."/>
            <person name="Hori C."/>
            <person name="Igarashi K."/>
            <person name="Jurgens J.A."/>
            <person name="Kallen N."/>
            <person name="Kersten P."/>
            <person name="Kohler A."/>
            <person name="Kuees U."/>
            <person name="Kumar T.K.A."/>
            <person name="Kuo A."/>
            <person name="LaButti K."/>
            <person name="Larrondo L.F."/>
            <person name="Lindquist E."/>
            <person name="Ling A."/>
            <person name="Lombard V."/>
            <person name="Lucas S."/>
            <person name="Lundell T."/>
            <person name="Martin R."/>
            <person name="McLaughlin D.J."/>
            <person name="Morgenstern I."/>
            <person name="Morin E."/>
            <person name="Murat C."/>
            <person name="Nagy L.G."/>
            <person name="Nolan M."/>
            <person name="Ohm R.A."/>
            <person name="Patyshakuliyeva A."/>
            <person name="Rokas A."/>
            <person name="Ruiz-Duenas F.J."/>
            <person name="Sabat G."/>
            <person name="Salamov A."/>
            <person name="Samejima M."/>
            <person name="Schmutz J."/>
            <person name="Slot J.C."/>
            <person name="St John F."/>
            <person name="Stenlid J."/>
            <person name="Sun H."/>
            <person name="Sun S."/>
            <person name="Syed K."/>
            <person name="Tsang A."/>
            <person name="Wiebenga A."/>
            <person name="Young D."/>
            <person name="Pisabarro A."/>
            <person name="Eastwood D.C."/>
            <person name="Martin F."/>
            <person name="Cullen D."/>
            <person name="Grigoriev I.V."/>
            <person name="Hibbett D.S."/>
        </authorList>
    </citation>
    <scope>NUCLEOTIDE SEQUENCE [LARGE SCALE GENOMIC DNA]</scope>
    <source>
        <strain evidence="2 3">MD-104</strain>
    </source>
</reference>
<dbReference type="InterPro" id="IPR006680">
    <property type="entry name" value="Amidohydro-rel"/>
</dbReference>
<protein>
    <recommendedName>
        <fullName evidence="1">Amidohydrolase-related domain-containing protein</fullName>
    </recommendedName>
</protein>
<dbReference type="Gene3D" id="2.30.40.10">
    <property type="entry name" value="Urease, subunit C, domain 1"/>
    <property type="match status" value="2"/>
</dbReference>
<dbReference type="OrthoDB" id="5595695at2759"/>
<dbReference type="STRING" id="742152.A0A2H3IWH7"/>
<evidence type="ECO:0000313" key="3">
    <source>
        <dbReference type="Proteomes" id="UP000218811"/>
    </source>
</evidence>
<dbReference type="InterPro" id="IPR011059">
    <property type="entry name" value="Metal-dep_hydrolase_composite"/>
</dbReference>